<evidence type="ECO:0000259" key="2">
    <source>
        <dbReference type="Pfam" id="PF07833"/>
    </source>
</evidence>
<evidence type="ECO:0000313" key="4">
    <source>
        <dbReference type="Proteomes" id="UP000284219"/>
    </source>
</evidence>
<dbReference type="Proteomes" id="UP000284219">
    <property type="component" value="Unassembled WGS sequence"/>
</dbReference>
<dbReference type="InterPro" id="IPR036582">
    <property type="entry name" value="Mao_N_sf"/>
</dbReference>
<keyword evidence="4" id="KW-1185">Reference proteome</keyword>
<dbReference type="OrthoDB" id="2653198at2"/>
<evidence type="ECO:0000256" key="1">
    <source>
        <dbReference type="SAM" id="SignalP"/>
    </source>
</evidence>
<sequence length="106" mass="12087">MRFLLSLCVCVAFLLPQISEASSDPIKIIVNKKNIDLKDSAPFIDGTSGRTMVPIRFISESLGAEVVWDERARQIHLLKGRIPSKLRLVKKWPRSIMIRSIWTARL</sequence>
<accession>A0A419SRE1</accession>
<reference evidence="3 4" key="1">
    <citation type="submission" date="2016-08" db="EMBL/GenBank/DDBJ databases">
        <title>Novel Firmicute Genomes.</title>
        <authorList>
            <person name="Poppleton D.I."/>
            <person name="Gribaldo S."/>
        </authorList>
    </citation>
    <scope>NUCLEOTIDE SEQUENCE [LARGE SCALE GENOMIC DNA]</scope>
    <source>
        <strain evidence="3 4">RAOx-1</strain>
    </source>
</reference>
<feature type="domain" description="Copper amine oxidase-like N-terminal" evidence="2">
    <location>
        <begin position="30"/>
        <end position="87"/>
    </location>
</feature>
<proteinExistence type="predicted"/>
<evidence type="ECO:0000313" key="3">
    <source>
        <dbReference type="EMBL" id="RKD27116.1"/>
    </source>
</evidence>
<name>A0A419SRE1_9BACL</name>
<dbReference type="SUPFAM" id="SSF55383">
    <property type="entry name" value="Copper amine oxidase, domain N"/>
    <property type="match status" value="1"/>
</dbReference>
<comment type="caution">
    <text evidence="3">The sequence shown here is derived from an EMBL/GenBank/DDBJ whole genome shotgun (WGS) entry which is preliminary data.</text>
</comment>
<dbReference type="Pfam" id="PF07833">
    <property type="entry name" value="Cu_amine_oxidN1"/>
    <property type="match status" value="1"/>
</dbReference>
<gene>
    <name evidence="3" type="ORF">BEP19_00665</name>
</gene>
<feature type="chain" id="PRO_5019495050" description="Copper amine oxidase-like N-terminal domain-containing protein" evidence="1">
    <location>
        <begin position="22"/>
        <end position="106"/>
    </location>
</feature>
<dbReference type="Gene3D" id="3.30.457.10">
    <property type="entry name" value="Copper amine oxidase-like, N-terminal domain"/>
    <property type="match status" value="1"/>
</dbReference>
<keyword evidence="1" id="KW-0732">Signal</keyword>
<organism evidence="3 4">
    <name type="scientific">Ammoniphilus oxalaticus</name>
    <dbReference type="NCBI Taxonomy" id="66863"/>
    <lineage>
        <taxon>Bacteria</taxon>
        <taxon>Bacillati</taxon>
        <taxon>Bacillota</taxon>
        <taxon>Bacilli</taxon>
        <taxon>Bacillales</taxon>
        <taxon>Paenibacillaceae</taxon>
        <taxon>Aneurinibacillus group</taxon>
        <taxon>Ammoniphilus</taxon>
    </lineage>
</organism>
<dbReference type="AlphaFoldDB" id="A0A419SRE1"/>
<dbReference type="InterPro" id="IPR012854">
    <property type="entry name" value="Cu_amine_oxidase-like_N"/>
</dbReference>
<protein>
    <recommendedName>
        <fullName evidence="2">Copper amine oxidase-like N-terminal domain-containing protein</fullName>
    </recommendedName>
</protein>
<feature type="signal peptide" evidence="1">
    <location>
        <begin position="1"/>
        <end position="21"/>
    </location>
</feature>
<dbReference type="EMBL" id="MCHY01000001">
    <property type="protein sequence ID" value="RKD27116.1"/>
    <property type="molecule type" value="Genomic_DNA"/>
</dbReference>